<dbReference type="RefSeq" id="WP_011340779.1">
    <property type="nucleotide sequence ID" value="NC_007498.2"/>
</dbReference>
<protein>
    <submittedName>
        <fullName evidence="3">DNA repair exonuclease SbcCD, D subunit, putative</fullName>
    </submittedName>
</protein>
<gene>
    <name evidence="3" type="primary">sbcD-1</name>
    <name evidence="3" type="ordered locus">Pcar_1060</name>
</gene>
<keyword evidence="1" id="KW-0378">Hydrolase</keyword>
<organism evidence="3 4">
    <name type="scientific">Syntrophotalea carbinolica (strain DSM 2380 / NBRC 103641 / GraBd1)</name>
    <name type="common">Pelobacter carbinolicus</name>
    <dbReference type="NCBI Taxonomy" id="338963"/>
    <lineage>
        <taxon>Bacteria</taxon>
        <taxon>Pseudomonadati</taxon>
        <taxon>Thermodesulfobacteriota</taxon>
        <taxon>Desulfuromonadia</taxon>
        <taxon>Desulfuromonadales</taxon>
        <taxon>Syntrophotaleaceae</taxon>
        <taxon>Syntrophotalea</taxon>
    </lineage>
</organism>
<dbReference type="PANTHER" id="PTHR30337">
    <property type="entry name" value="COMPONENT OF ATP-DEPENDENT DSDNA EXONUCLEASE"/>
    <property type="match status" value="1"/>
</dbReference>
<sequence>MIRILHTADIHLGAVFAELAECAAARRNDQLYAFERMVELAIDRKVHLLVVAGDLFASPWPTTDLVSHVRAGFQRLCDNGILPVVLPGQNDMPRSPDGVYARGVFDGVLVLDPQQAESVTLDIDGQPLHLHSGRIEDDRAVWPAAVSAAADGVHVGLLYLPAKTGLDIDIARWCDSAWWQESGASYLALGGVHNFCEWRKDERLLACCPGTPEGLTFGENGERCCVLASVDAASVSVERFAVNKRTLSEVCLDLSDCRCHDEVLQRILSFGSPDGMVHLTLTGQPAAVLDGALLQQQAAEAFYYLEIDDRSMLLGSPLAETLARKDDLSGLLVRNAQALAVRRSDENQLLLDAAVREILLRRQALGGGAS</sequence>
<dbReference type="Pfam" id="PF00149">
    <property type="entry name" value="Metallophos"/>
    <property type="match status" value="1"/>
</dbReference>
<evidence type="ECO:0000256" key="1">
    <source>
        <dbReference type="ARBA" id="ARBA00022801"/>
    </source>
</evidence>
<dbReference type="HOGENOM" id="CLU_026621_0_1_7"/>
<dbReference type="InterPro" id="IPR029052">
    <property type="entry name" value="Metallo-depent_PP-like"/>
</dbReference>
<dbReference type="CDD" id="cd00840">
    <property type="entry name" value="MPP_Mre11_N"/>
    <property type="match status" value="1"/>
</dbReference>
<dbReference type="SUPFAM" id="SSF56300">
    <property type="entry name" value="Metallo-dependent phosphatases"/>
    <property type="match status" value="1"/>
</dbReference>
<accession>Q3A5P7</accession>
<dbReference type="Proteomes" id="UP000002534">
    <property type="component" value="Chromosome"/>
</dbReference>
<reference evidence="3 4" key="2">
    <citation type="journal article" date="2012" name="BMC Genomics">
        <title>The genome of Pelobacter carbinolicus reveals surprising metabolic capabilities and physiological features.</title>
        <authorList>
            <person name="Aklujkar M."/>
            <person name="Haveman S.A."/>
            <person name="Didonato R.Jr."/>
            <person name="Chertkov O."/>
            <person name="Han C.S."/>
            <person name="Land M.L."/>
            <person name="Brown P."/>
            <person name="Lovley D.R."/>
        </authorList>
    </citation>
    <scope>NUCLEOTIDE SEQUENCE [LARGE SCALE GENOMIC DNA]</scope>
    <source>
        <strain evidence="4">DSM 2380 / NBRC 103641 / GraBd1</strain>
    </source>
</reference>
<dbReference type="GO" id="GO:0004527">
    <property type="term" value="F:exonuclease activity"/>
    <property type="evidence" value="ECO:0007669"/>
    <property type="project" value="UniProtKB-KW"/>
</dbReference>
<proteinExistence type="predicted"/>
<dbReference type="InterPro" id="IPR050535">
    <property type="entry name" value="DNA_Repair-Maintenance_Comp"/>
</dbReference>
<feature type="domain" description="Calcineurin-like phosphoesterase" evidence="2">
    <location>
        <begin position="2"/>
        <end position="91"/>
    </location>
</feature>
<dbReference type="KEGG" id="pca:Pcar_1060"/>
<dbReference type="InterPro" id="IPR041796">
    <property type="entry name" value="Mre11_N"/>
</dbReference>
<keyword evidence="4" id="KW-1185">Reference proteome</keyword>
<dbReference type="PANTHER" id="PTHR30337:SF7">
    <property type="entry name" value="PHOSPHOESTERASE"/>
    <property type="match status" value="1"/>
</dbReference>
<keyword evidence="3" id="KW-0540">Nuclease</keyword>
<dbReference type="Gene3D" id="3.60.21.10">
    <property type="match status" value="1"/>
</dbReference>
<dbReference type="EMBL" id="CP000142">
    <property type="protein sequence ID" value="ABA88310.1"/>
    <property type="molecule type" value="Genomic_DNA"/>
</dbReference>
<dbReference type="AlphaFoldDB" id="Q3A5P7"/>
<dbReference type="OrthoDB" id="9773856at2"/>
<dbReference type="InterPro" id="IPR004843">
    <property type="entry name" value="Calcineurin-like_PHP"/>
</dbReference>
<dbReference type="STRING" id="338963.Pcar_1060"/>
<evidence type="ECO:0000313" key="3">
    <source>
        <dbReference type="EMBL" id="ABA88310.1"/>
    </source>
</evidence>
<evidence type="ECO:0000259" key="2">
    <source>
        <dbReference type="Pfam" id="PF00149"/>
    </source>
</evidence>
<evidence type="ECO:0000313" key="4">
    <source>
        <dbReference type="Proteomes" id="UP000002534"/>
    </source>
</evidence>
<reference evidence="4" key="1">
    <citation type="submission" date="2005-10" db="EMBL/GenBank/DDBJ databases">
        <title>Complete sequence of Pelobacter carbinolicus DSM 2380.</title>
        <authorList>
            <person name="Copeland A."/>
            <person name="Lucas S."/>
            <person name="Lapidus A."/>
            <person name="Barry K."/>
            <person name="Detter J.C."/>
            <person name="Glavina T."/>
            <person name="Hammon N."/>
            <person name="Israni S."/>
            <person name="Pitluck S."/>
            <person name="Chertkov O."/>
            <person name="Schmutz J."/>
            <person name="Larimer F."/>
            <person name="Land M."/>
            <person name="Kyrpides N."/>
            <person name="Ivanova N."/>
            <person name="Richardson P."/>
        </authorList>
    </citation>
    <scope>NUCLEOTIDE SEQUENCE [LARGE SCALE GENOMIC DNA]</scope>
    <source>
        <strain evidence="4">DSM 2380 / NBRC 103641 / GraBd1</strain>
    </source>
</reference>
<dbReference type="eggNOG" id="COG0420">
    <property type="taxonomic scope" value="Bacteria"/>
</dbReference>
<name>Q3A5P7_SYNC1</name>
<keyword evidence="3" id="KW-0269">Exonuclease</keyword>